<evidence type="ECO:0000313" key="2">
    <source>
        <dbReference type="Proteomes" id="UP001159363"/>
    </source>
</evidence>
<proteinExistence type="predicted"/>
<name>A0ABQ9IHQ3_9NEOP</name>
<keyword evidence="2" id="KW-1185">Reference proteome</keyword>
<dbReference type="Proteomes" id="UP001159363">
    <property type="component" value="Chromosome 1"/>
</dbReference>
<gene>
    <name evidence="1" type="ORF">PR048_001565</name>
</gene>
<evidence type="ECO:0000313" key="1">
    <source>
        <dbReference type="EMBL" id="KAJ8896222.1"/>
    </source>
</evidence>
<protein>
    <submittedName>
        <fullName evidence="1">Uncharacterized protein</fullName>
    </submittedName>
</protein>
<accession>A0ABQ9IHQ3</accession>
<dbReference type="EMBL" id="JARBHB010000001">
    <property type="protein sequence ID" value="KAJ8896222.1"/>
    <property type="molecule type" value="Genomic_DNA"/>
</dbReference>
<organism evidence="1 2">
    <name type="scientific">Dryococelus australis</name>
    <dbReference type="NCBI Taxonomy" id="614101"/>
    <lineage>
        <taxon>Eukaryota</taxon>
        <taxon>Metazoa</taxon>
        <taxon>Ecdysozoa</taxon>
        <taxon>Arthropoda</taxon>
        <taxon>Hexapoda</taxon>
        <taxon>Insecta</taxon>
        <taxon>Pterygota</taxon>
        <taxon>Neoptera</taxon>
        <taxon>Polyneoptera</taxon>
        <taxon>Phasmatodea</taxon>
        <taxon>Verophasmatodea</taxon>
        <taxon>Anareolatae</taxon>
        <taxon>Phasmatidae</taxon>
        <taxon>Eurycanthinae</taxon>
        <taxon>Dryococelus</taxon>
    </lineage>
</organism>
<sequence length="300" mass="33431">MKGATVAELAVSLLASHQGDSGSIPGRITPDFRMWETCRTMPFVGWFSWGSPVSPTLSFRRCSVLTSITLIGSQDLDVKSSPNLFNLTHVESSQKGSDFASMQQPMEKRRRLDMRCSCGWCILATSELRAACSIMFAEKRGSYKGQTGTRSKVAITATRTAVNWHVLYWLNCRWQLDHKKELTDEQRSTMLWRHFADACGCSSRLFQLGILNYSVFNLGTKQEISVVVVAHDSAKPRTEGCRGYWDEMAQNVLPASSRGEGGDDQIIRPLPPGSSILPETRLTSVPFALPHVLQVQMTSY</sequence>
<reference evidence="1 2" key="1">
    <citation type="submission" date="2023-02" db="EMBL/GenBank/DDBJ databases">
        <title>LHISI_Scaffold_Assembly.</title>
        <authorList>
            <person name="Stuart O.P."/>
            <person name="Cleave R."/>
            <person name="Magrath M.J.L."/>
            <person name="Mikheyev A.S."/>
        </authorList>
    </citation>
    <scope>NUCLEOTIDE SEQUENCE [LARGE SCALE GENOMIC DNA]</scope>
    <source>
        <strain evidence="1">Daus_M_001</strain>
        <tissue evidence="1">Leg muscle</tissue>
    </source>
</reference>
<comment type="caution">
    <text evidence="1">The sequence shown here is derived from an EMBL/GenBank/DDBJ whole genome shotgun (WGS) entry which is preliminary data.</text>
</comment>